<organism evidence="2">
    <name type="scientific">marine metagenome</name>
    <dbReference type="NCBI Taxonomy" id="408172"/>
    <lineage>
        <taxon>unclassified sequences</taxon>
        <taxon>metagenomes</taxon>
        <taxon>ecological metagenomes</taxon>
    </lineage>
</organism>
<evidence type="ECO:0000313" key="2">
    <source>
        <dbReference type="EMBL" id="SVA10180.1"/>
    </source>
</evidence>
<sequence length="251" mass="29616">MLKMNQNKLSDLLELAMVLAFLFLIFVIYVPVFIWAEEHDYEKRSRFNMQNIYDVEVFYEQLTGSYSPNFFEAMHVVNSARDSLLGDSLYVGEQSLTLFGKEYNVDIYETFGFNYDTTFGFKSYRRDTILDTTVQIIMYSQELGRNDTSFTQKKYLNTYMEDPNFVEKLSEEPLKRVELIEYYKTFLPDSNTYSCPLTTKSYIINVDNENKKFKVVSPITRENPYKDPRFLIFSLKSNGHGEINDGNRSWD</sequence>
<name>A0A381T1T0_9ZZZZ</name>
<keyword evidence="1" id="KW-1133">Transmembrane helix</keyword>
<keyword evidence="1" id="KW-0472">Membrane</keyword>
<dbReference type="AlphaFoldDB" id="A0A381T1T0"/>
<dbReference type="EMBL" id="UINC01003901">
    <property type="protein sequence ID" value="SVA10180.1"/>
    <property type="molecule type" value="Genomic_DNA"/>
</dbReference>
<keyword evidence="1" id="KW-0812">Transmembrane</keyword>
<proteinExistence type="predicted"/>
<reference evidence="2" key="1">
    <citation type="submission" date="2018-05" db="EMBL/GenBank/DDBJ databases">
        <authorList>
            <person name="Lanie J.A."/>
            <person name="Ng W.-L."/>
            <person name="Kazmierczak K.M."/>
            <person name="Andrzejewski T.M."/>
            <person name="Davidsen T.M."/>
            <person name="Wayne K.J."/>
            <person name="Tettelin H."/>
            <person name="Glass J.I."/>
            <person name="Rusch D."/>
            <person name="Podicherti R."/>
            <person name="Tsui H.-C.T."/>
            <person name="Winkler M.E."/>
        </authorList>
    </citation>
    <scope>NUCLEOTIDE SEQUENCE</scope>
</reference>
<accession>A0A381T1T0</accession>
<gene>
    <name evidence="2" type="ORF">METZ01_LOCUS63034</name>
</gene>
<evidence type="ECO:0000256" key="1">
    <source>
        <dbReference type="SAM" id="Phobius"/>
    </source>
</evidence>
<feature type="transmembrane region" description="Helical" evidence="1">
    <location>
        <begin position="12"/>
        <end position="36"/>
    </location>
</feature>
<protein>
    <submittedName>
        <fullName evidence="2">Uncharacterized protein</fullName>
    </submittedName>
</protein>